<gene>
    <name evidence="1" type="ORF">KIW84_032431</name>
</gene>
<accession>A0A9D4XT94</accession>
<comment type="caution">
    <text evidence="1">The sequence shown here is derived from an EMBL/GenBank/DDBJ whole genome shotgun (WGS) entry which is preliminary data.</text>
</comment>
<proteinExistence type="predicted"/>
<dbReference type="Gramene" id="Psat03G0243100-T1">
    <property type="protein sequence ID" value="KAI5427001.1"/>
    <property type="gene ID" value="KIW84_032431"/>
</dbReference>
<evidence type="ECO:0000313" key="2">
    <source>
        <dbReference type="Proteomes" id="UP001058974"/>
    </source>
</evidence>
<dbReference type="EMBL" id="JAMSHJ010000003">
    <property type="protein sequence ID" value="KAI5427001.1"/>
    <property type="molecule type" value="Genomic_DNA"/>
</dbReference>
<name>A0A9D4XT94_PEA</name>
<sequence>MDTQVEKNKEERRPREKERIAWKHRNIFYRQVLAAKTVGTNENIKLESQGLSNPSAIPNLRNLAQWYHPDTLFQSDTLAKAKKLEFVRVLLKFDSSLTIDVEGRNGGLVVLWKDKIKYNVMNFSRNFVNLSIQDELKGQWRLTCYYEYPGRERRSDYDLTDVSLEGHLFTWIKSRGTDCVVEERLDRALANSIWMTKFPNVRSKKATFSFIKDRIGKKINSWNGRSLSKAGKEVMIKLVLQAIPSYIMGVFVIPDAIVNDIEKMLISFWWRGSNNNKRIMWLAWDKLTCSKKECGIVLRDFKDFNMAMAVKQG</sequence>
<evidence type="ECO:0000313" key="1">
    <source>
        <dbReference type="EMBL" id="KAI5427001.1"/>
    </source>
</evidence>
<dbReference type="PANTHER" id="PTHR33116:SF86">
    <property type="entry name" value="REVERSE TRANSCRIPTASE DOMAIN-CONTAINING PROTEIN"/>
    <property type="match status" value="1"/>
</dbReference>
<dbReference type="AlphaFoldDB" id="A0A9D4XT94"/>
<keyword evidence="2" id="KW-1185">Reference proteome</keyword>
<reference evidence="1 2" key="1">
    <citation type="journal article" date="2022" name="Nat. Genet.">
        <title>Improved pea reference genome and pan-genome highlight genomic features and evolutionary characteristics.</title>
        <authorList>
            <person name="Yang T."/>
            <person name="Liu R."/>
            <person name="Luo Y."/>
            <person name="Hu S."/>
            <person name="Wang D."/>
            <person name="Wang C."/>
            <person name="Pandey M.K."/>
            <person name="Ge S."/>
            <person name="Xu Q."/>
            <person name="Li N."/>
            <person name="Li G."/>
            <person name="Huang Y."/>
            <person name="Saxena R.K."/>
            <person name="Ji Y."/>
            <person name="Li M."/>
            <person name="Yan X."/>
            <person name="He Y."/>
            <person name="Liu Y."/>
            <person name="Wang X."/>
            <person name="Xiang C."/>
            <person name="Varshney R.K."/>
            <person name="Ding H."/>
            <person name="Gao S."/>
            <person name="Zong X."/>
        </authorList>
    </citation>
    <scope>NUCLEOTIDE SEQUENCE [LARGE SCALE GENOMIC DNA]</scope>
    <source>
        <strain evidence="1 2">cv. Zhongwan 6</strain>
    </source>
</reference>
<dbReference type="Proteomes" id="UP001058974">
    <property type="component" value="Chromosome 3"/>
</dbReference>
<evidence type="ECO:0008006" key="3">
    <source>
        <dbReference type="Google" id="ProtNLM"/>
    </source>
</evidence>
<organism evidence="1 2">
    <name type="scientific">Pisum sativum</name>
    <name type="common">Garden pea</name>
    <name type="synonym">Lathyrus oleraceus</name>
    <dbReference type="NCBI Taxonomy" id="3888"/>
    <lineage>
        <taxon>Eukaryota</taxon>
        <taxon>Viridiplantae</taxon>
        <taxon>Streptophyta</taxon>
        <taxon>Embryophyta</taxon>
        <taxon>Tracheophyta</taxon>
        <taxon>Spermatophyta</taxon>
        <taxon>Magnoliopsida</taxon>
        <taxon>eudicotyledons</taxon>
        <taxon>Gunneridae</taxon>
        <taxon>Pentapetalae</taxon>
        <taxon>rosids</taxon>
        <taxon>fabids</taxon>
        <taxon>Fabales</taxon>
        <taxon>Fabaceae</taxon>
        <taxon>Papilionoideae</taxon>
        <taxon>50 kb inversion clade</taxon>
        <taxon>NPAAA clade</taxon>
        <taxon>Hologalegina</taxon>
        <taxon>IRL clade</taxon>
        <taxon>Fabeae</taxon>
        <taxon>Lathyrus</taxon>
    </lineage>
</organism>
<dbReference type="PANTHER" id="PTHR33116">
    <property type="entry name" value="REVERSE TRANSCRIPTASE ZINC-BINDING DOMAIN-CONTAINING PROTEIN-RELATED-RELATED"/>
    <property type="match status" value="1"/>
</dbReference>
<protein>
    <recommendedName>
        <fullName evidence="3">Reverse transcriptase</fullName>
    </recommendedName>
</protein>